<name>A0A317CDQ8_9GAMM</name>
<dbReference type="AlphaFoldDB" id="A0A317CDQ8"/>
<evidence type="ECO:0000313" key="4">
    <source>
        <dbReference type="EMBL" id="PWQ96825.1"/>
    </source>
</evidence>
<reference evidence="4 5" key="1">
    <citation type="submission" date="2018-05" db="EMBL/GenBank/DDBJ databases">
        <title>Leucothrix arctica sp. nov., isolated from Arctic seawater.</title>
        <authorList>
            <person name="Choi A."/>
            <person name="Baek K."/>
        </authorList>
    </citation>
    <scope>NUCLEOTIDE SEQUENCE [LARGE SCALE GENOMIC DNA]</scope>
    <source>
        <strain evidence="4 5">IMCC9719</strain>
    </source>
</reference>
<dbReference type="OrthoDB" id="9781034at2"/>
<dbReference type="Proteomes" id="UP000245506">
    <property type="component" value="Unassembled WGS sequence"/>
</dbReference>
<keyword evidence="2" id="KW-0732">Signal</keyword>
<dbReference type="Gene3D" id="3.40.250.10">
    <property type="entry name" value="Rhodanese-like domain"/>
    <property type="match status" value="1"/>
</dbReference>
<evidence type="ECO:0000256" key="2">
    <source>
        <dbReference type="SAM" id="SignalP"/>
    </source>
</evidence>
<feature type="transmembrane region" description="Helical" evidence="1">
    <location>
        <begin position="68"/>
        <end position="85"/>
    </location>
</feature>
<dbReference type="EMBL" id="QGKL01000026">
    <property type="protein sequence ID" value="PWQ96825.1"/>
    <property type="molecule type" value="Genomic_DNA"/>
</dbReference>
<gene>
    <name evidence="4" type="ORF">DKT75_08650</name>
</gene>
<sequence>MKTPILLMGLGLLLASLPAHAIPPPDAVISLWQSLLQFLGVASVFIGGAIFSVRQFFGHYIVGWKRTAFYLSLATIFIVILWVTFGSKIAKAETPKPDFVSGELIPIKQLVKRESDDWIREWKLDTIDEMKDELNLARKRKGLAEVPFSTVQSFSPKTLNSLIESRNSQVYVLDIREGYEQSRFGIKANGTARYGDIVNNVIPQDLPKDAVIVVLCHSGLRGYLGATLLKNAGFKRAAFLQDGLAEWNKQAFPITGTADYKAKKRWLPTAKQARSVNAIKVQVDSEGSKAVRNLPDLINLPYETAATKDLLEIIQASQQLPVLLVCNTYGGCFHTTNFAWLIEHHGGKVAGVYDETGEHMVNFF</sequence>
<proteinExistence type="predicted"/>
<dbReference type="SMART" id="SM00450">
    <property type="entry name" value="RHOD"/>
    <property type="match status" value="1"/>
</dbReference>
<dbReference type="PROSITE" id="PS50206">
    <property type="entry name" value="RHODANESE_3"/>
    <property type="match status" value="1"/>
</dbReference>
<accession>A0A317CDQ8</accession>
<evidence type="ECO:0000259" key="3">
    <source>
        <dbReference type="PROSITE" id="PS50206"/>
    </source>
</evidence>
<feature type="signal peptide" evidence="2">
    <location>
        <begin position="1"/>
        <end position="21"/>
    </location>
</feature>
<dbReference type="SUPFAM" id="SSF52821">
    <property type="entry name" value="Rhodanese/Cell cycle control phosphatase"/>
    <property type="match status" value="1"/>
</dbReference>
<evidence type="ECO:0000256" key="1">
    <source>
        <dbReference type="SAM" id="Phobius"/>
    </source>
</evidence>
<keyword evidence="1" id="KW-1133">Transmembrane helix</keyword>
<dbReference type="RefSeq" id="WP_109823023.1">
    <property type="nucleotide sequence ID" value="NZ_QGKL01000026.1"/>
</dbReference>
<comment type="caution">
    <text evidence="4">The sequence shown here is derived from an EMBL/GenBank/DDBJ whole genome shotgun (WGS) entry which is preliminary data.</text>
</comment>
<keyword evidence="1" id="KW-0812">Transmembrane</keyword>
<keyword evidence="1" id="KW-0472">Membrane</keyword>
<organism evidence="4 5">
    <name type="scientific">Leucothrix arctica</name>
    <dbReference type="NCBI Taxonomy" id="1481894"/>
    <lineage>
        <taxon>Bacteria</taxon>
        <taxon>Pseudomonadati</taxon>
        <taxon>Pseudomonadota</taxon>
        <taxon>Gammaproteobacteria</taxon>
        <taxon>Thiotrichales</taxon>
        <taxon>Thiotrichaceae</taxon>
        <taxon>Leucothrix</taxon>
    </lineage>
</organism>
<feature type="transmembrane region" description="Helical" evidence="1">
    <location>
        <begin position="31"/>
        <end position="56"/>
    </location>
</feature>
<dbReference type="Pfam" id="PF00581">
    <property type="entry name" value="Rhodanese"/>
    <property type="match status" value="1"/>
</dbReference>
<dbReference type="InterPro" id="IPR036873">
    <property type="entry name" value="Rhodanese-like_dom_sf"/>
</dbReference>
<feature type="domain" description="Rhodanese" evidence="3">
    <location>
        <begin position="166"/>
        <end position="256"/>
    </location>
</feature>
<protein>
    <recommendedName>
        <fullName evidence="3">Rhodanese domain-containing protein</fullName>
    </recommendedName>
</protein>
<evidence type="ECO:0000313" key="5">
    <source>
        <dbReference type="Proteomes" id="UP000245506"/>
    </source>
</evidence>
<dbReference type="CDD" id="cd00158">
    <property type="entry name" value="RHOD"/>
    <property type="match status" value="1"/>
</dbReference>
<keyword evidence="5" id="KW-1185">Reference proteome</keyword>
<feature type="chain" id="PRO_5016436486" description="Rhodanese domain-containing protein" evidence="2">
    <location>
        <begin position="22"/>
        <end position="364"/>
    </location>
</feature>
<dbReference type="InterPro" id="IPR001763">
    <property type="entry name" value="Rhodanese-like_dom"/>
</dbReference>